<protein>
    <submittedName>
        <fullName evidence="1">Uncharacterized protein</fullName>
    </submittedName>
</protein>
<dbReference type="EMBL" id="MT141609">
    <property type="protein sequence ID" value="QJA68352.1"/>
    <property type="molecule type" value="Genomic_DNA"/>
</dbReference>
<dbReference type="AlphaFoldDB" id="A0A6M3JH14"/>
<name>A0A6M3JH14_9ZZZZ</name>
<reference evidence="1" key="1">
    <citation type="submission" date="2020-03" db="EMBL/GenBank/DDBJ databases">
        <title>The deep terrestrial virosphere.</title>
        <authorList>
            <person name="Holmfeldt K."/>
            <person name="Nilsson E."/>
            <person name="Simone D."/>
            <person name="Lopez-Fernandez M."/>
            <person name="Wu X."/>
            <person name="de Brujin I."/>
            <person name="Lundin D."/>
            <person name="Andersson A."/>
            <person name="Bertilsson S."/>
            <person name="Dopson M."/>
        </authorList>
    </citation>
    <scope>NUCLEOTIDE SEQUENCE</scope>
    <source>
        <strain evidence="1">MM415A07005</strain>
    </source>
</reference>
<gene>
    <name evidence="1" type="ORF">MM415A07005_0008</name>
</gene>
<sequence>MEFDGTDNKEKFTPDNRCSWCLKEKNIAPRAEDSHGMCKRHFDAVMAEFKEKMDKEERDGKDD</sequence>
<organism evidence="1">
    <name type="scientific">viral metagenome</name>
    <dbReference type="NCBI Taxonomy" id="1070528"/>
    <lineage>
        <taxon>unclassified sequences</taxon>
        <taxon>metagenomes</taxon>
        <taxon>organismal metagenomes</taxon>
    </lineage>
</organism>
<accession>A0A6M3JH14</accession>
<proteinExistence type="predicted"/>
<evidence type="ECO:0000313" key="1">
    <source>
        <dbReference type="EMBL" id="QJA68352.1"/>
    </source>
</evidence>